<dbReference type="CDD" id="cd01286">
    <property type="entry name" value="deoxycytidylate_deaminase"/>
    <property type="match status" value="1"/>
</dbReference>
<comment type="caution">
    <text evidence="9">The sequence shown here is derived from an EMBL/GenBank/DDBJ whole genome shotgun (WGS) entry which is preliminary data.</text>
</comment>
<feature type="domain" description="CMP/dCMP-type deaminase" evidence="8">
    <location>
        <begin position="11"/>
        <end position="148"/>
    </location>
</feature>
<keyword evidence="5 7" id="KW-0862">Zinc</keyword>
<feature type="binding site" evidence="7">
    <location>
        <position position="116"/>
    </location>
    <ligand>
        <name>Zn(2+)</name>
        <dbReference type="ChEBI" id="CHEBI:29105"/>
        <note>catalytic</note>
    </ligand>
</feature>
<evidence type="ECO:0000256" key="2">
    <source>
        <dbReference type="ARBA" id="ARBA00006576"/>
    </source>
</evidence>
<dbReference type="GO" id="GO:0005737">
    <property type="term" value="C:cytoplasm"/>
    <property type="evidence" value="ECO:0007669"/>
    <property type="project" value="TreeGrafter"/>
</dbReference>
<dbReference type="InterPro" id="IPR015517">
    <property type="entry name" value="dCMP_deaminase-rel"/>
</dbReference>
<dbReference type="InterPro" id="IPR016473">
    <property type="entry name" value="dCMP_deaminase"/>
</dbReference>
<evidence type="ECO:0000259" key="8">
    <source>
        <dbReference type="PROSITE" id="PS51747"/>
    </source>
</evidence>
<sequence length="158" mass="17783">MKLSKNYTRISWDNYFKKITEDVSQRSNCLTRQCGAILIKEKMIISTGYNGTPKGVKNCFKGGCPRCNDSKIKSGEALDRCICVHAEENAIIQAAYHGMSTKDATLYTIYCPCIFCAKSIVNAGIKEVIYFDDYYQMDSLSRKMFTSSGVKVRKFNGS</sequence>
<dbReference type="GO" id="GO:0004132">
    <property type="term" value="F:dCMP deaminase activity"/>
    <property type="evidence" value="ECO:0007669"/>
    <property type="project" value="InterPro"/>
</dbReference>
<dbReference type="PANTHER" id="PTHR11086:SF18">
    <property type="entry name" value="DEOXYCYTIDYLATE DEAMINASE"/>
    <property type="match status" value="1"/>
</dbReference>
<evidence type="ECO:0000256" key="3">
    <source>
        <dbReference type="ARBA" id="ARBA00022723"/>
    </source>
</evidence>
<dbReference type="Gene3D" id="3.40.140.10">
    <property type="entry name" value="Cytidine Deaminase, domain 2"/>
    <property type="match status" value="1"/>
</dbReference>
<keyword evidence="3 7" id="KW-0479">Metal-binding</keyword>
<organism evidence="9 10">
    <name type="scientific">Candidatus Berkelbacteria bacterium CG03_land_8_20_14_0_80_40_36</name>
    <dbReference type="NCBI Taxonomy" id="1974509"/>
    <lineage>
        <taxon>Bacteria</taxon>
        <taxon>Candidatus Berkelbacteria</taxon>
    </lineage>
</organism>
<dbReference type="PROSITE" id="PS00903">
    <property type="entry name" value="CYT_DCMP_DEAMINASES_1"/>
    <property type="match status" value="1"/>
</dbReference>
<dbReference type="PANTHER" id="PTHR11086">
    <property type="entry name" value="DEOXYCYTIDYLATE DEAMINASE-RELATED"/>
    <property type="match status" value="1"/>
</dbReference>
<evidence type="ECO:0000256" key="4">
    <source>
        <dbReference type="ARBA" id="ARBA00022801"/>
    </source>
</evidence>
<dbReference type="InterPro" id="IPR035105">
    <property type="entry name" value="Deoxycytidylate_deaminase_dom"/>
</dbReference>
<feature type="binding site" evidence="7">
    <location>
        <position position="113"/>
    </location>
    <ligand>
        <name>Zn(2+)</name>
        <dbReference type="ChEBI" id="CHEBI:29105"/>
        <note>catalytic</note>
    </ligand>
</feature>
<dbReference type="InterPro" id="IPR016192">
    <property type="entry name" value="APOBEC/CMP_deaminase_Zn-bd"/>
</dbReference>
<accession>A0A2M7CJC0</accession>
<dbReference type="InterPro" id="IPR016193">
    <property type="entry name" value="Cytidine_deaminase-like"/>
</dbReference>
<dbReference type="AlphaFoldDB" id="A0A2M7CJC0"/>
<gene>
    <name evidence="9" type="ORF">COS38_00175</name>
</gene>
<dbReference type="Proteomes" id="UP000229966">
    <property type="component" value="Unassembled WGS sequence"/>
</dbReference>
<evidence type="ECO:0000313" key="9">
    <source>
        <dbReference type="EMBL" id="PIV25715.1"/>
    </source>
</evidence>
<comment type="cofactor">
    <cofactor evidence="1 7">
        <name>Zn(2+)</name>
        <dbReference type="ChEBI" id="CHEBI:29105"/>
    </cofactor>
</comment>
<feature type="binding site" evidence="7">
    <location>
        <position position="85"/>
    </location>
    <ligand>
        <name>Zn(2+)</name>
        <dbReference type="ChEBI" id="CHEBI:29105"/>
        <note>catalytic</note>
    </ligand>
</feature>
<dbReference type="GO" id="GO:0008270">
    <property type="term" value="F:zinc ion binding"/>
    <property type="evidence" value="ECO:0007669"/>
    <property type="project" value="InterPro"/>
</dbReference>
<dbReference type="GO" id="GO:0006220">
    <property type="term" value="P:pyrimidine nucleotide metabolic process"/>
    <property type="evidence" value="ECO:0007669"/>
    <property type="project" value="InterPro"/>
</dbReference>
<reference evidence="10" key="1">
    <citation type="submission" date="2017-09" db="EMBL/GenBank/DDBJ databases">
        <title>Depth-based differentiation of microbial function through sediment-hosted aquifers and enrichment of novel symbionts in the deep terrestrial subsurface.</title>
        <authorList>
            <person name="Probst A.J."/>
            <person name="Ladd B."/>
            <person name="Jarett J.K."/>
            <person name="Geller-Mcgrath D.E."/>
            <person name="Sieber C.M.K."/>
            <person name="Emerson J.B."/>
            <person name="Anantharaman K."/>
            <person name="Thomas B.C."/>
            <person name="Malmstrom R."/>
            <person name="Stieglmeier M."/>
            <person name="Klingl A."/>
            <person name="Woyke T."/>
            <person name="Ryan C.M."/>
            <person name="Banfield J.F."/>
        </authorList>
    </citation>
    <scope>NUCLEOTIDE SEQUENCE [LARGE SCALE GENOMIC DNA]</scope>
</reference>
<dbReference type="Pfam" id="PF00383">
    <property type="entry name" value="dCMP_cyt_deam_1"/>
    <property type="match status" value="1"/>
</dbReference>
<dbReference type="SUPFAM" id="SSF53927">
    <property type="entry name" value="Cytidine deaminase-like"/>
    <property type="match status" value="1"/>
</dbReference>
<comment type="similarity">
    <text evidence="2">Belongs to the cytidine and deoxycytidylate deaminase family.</text>
</comment>
<name>A0A2M7CJC0_9BACT</name>
<keyword evidence="4" id="KW-0378">Hydrolase</keyword>
<dbReference type="InterPro" id="IPR002125">
    <property type="entry name" value="CMP_dCMP_dom"/>
</dbReference>
<feature type="active site" description="Proton donor" evidence="6">
    <location>
        <position position="87"/>
    </location>
</feature>
<evidence type="ECO:0000313" key="10">
    <source>
        <dbReference type="Proteomes" id="UP000229966"/>
    </source>
</evidence>
<evidence type="ECO:0000256" key="1">
    <source>
        <dbReference type="ARBA" id="ARBA00001947"/>
    </source>
</evidence>
<proteinExistence type="inferred from homology"/>
<dbReference type="PROSITE" id="PS51747">
    <property type="entry name" value="CYT_DCMP_DEAMINASES_2"/>
    <property type="match status" value="1"/>
</dbReference>
<protein>
    <submittedName>
        <fullName evidence="9">Cytidine deaminase</fullName>
    </submittedName>
</protein>
<evidence type="ECO:0000256" key="5">
    <source>
        <dbReference type="ARBA" id="ARBA00022833"/>
    </source>
</evidence>
<evidence type="ECO:0000256" key="7">
    <source>
        <dbReference type="PIRSR" id="PIRSR006019-2"/>
    </source>
</evidence>
<dbReference type="PIRSF" id="PIRSF006019">
    <property type="entry name" value="dCMP_deaminase"/>
    <property type="match status" value="1"/>
</dbReference>
<evidence type="ECO:0000256" key="6">
    <source>
        <dbReference type="PIRSR" id="PIRSR006019-1"/>
    </source>
</evidence>
<dbReference type="EMBL" id="PEUM01000005">
    <property type="protein sequence ID" value="PIV25715.1"/>
    <property type="molecule type" value="Genomic_DNA"/>
</dbReference>